<protein>
    <submittedName>
        <fullName evidence="1">Uncharacterized protein</fullName>
    </submittedName>
</protein>
<sequence>MKKLFLTILLIVIMTYPAFGQRINPGELNRLLSSWPYSVSFAGSFGMTGTLTLSGPITSNQTYSAAQTVFYFRSALTATSGEHNNVRGRAMNQAIGASTSDIRGVYGQATTTASLFGGTGTGVFANFIAKNLSTTVTGRGLFVEAETEATPTALTNLYGAFIRTKAHLDPTSDYFGVMIDHTQLSTGFKTDAYLGMQSTSWSGGESAIYGIDMNGIDGLTTGDWRMHNGALFNNSDANNLIVTEANIDFIGAVTGNSFTSDADVTATNDVTGDSLIGTTGMRTGGTITASGGPVVNTFEGWCTHEAATDTITLGTLPANAIVIGLFVWVQEAFNSDGNDFLEVGFDANPDAYGTSLDVSGTGVKAMTLGSTSKTVDATSRVVKVFYDDQGTDASAGEVHVVIEWIQATINPS</sequence>
<dbReference type="EMBL" id="DRGL01000013">
    <property type="protein sequence ID" value="HEA19655.1"/>
    <property type="molecule type" value="Genomic_DNA"/>
</dbReference>
<proteinExistence type="predicted"/>
<evidence type="ECO:0000313" key="1">
    <source>
        <dbReference type="EMBL" id="HEA19655.1"/>
    </source>
</evidence>
<reference evidence="1" key="1">
    <citation type="journal article" date="2020" name="mSystems">
        <title>Genome- and Community-Level Interaction Insights into Carbon Utilization and Element Cycling Functions of Hydrothermarchaeota in Hydrothermal Sediment.</title>
        <authorList>
            <person name="Zhou Z."/>
            <person name="Liu Y."/>
            <person name="Xu W."/>
            <person name="Pan J."/>
            <person name="Luo Z.H."/>
            <person name="Li M."/>
        </authorList>
    </citation>
    <scope>NUCLEOTIDE SEQUENCE [LARGE SCALE GENOMIC DNA]</scope>
    <source>
        <strain evidence="1">HyVt-345</strain>
    </source>
</reference>
<accession>A0A831QJY5</accession>
<dbReference type="AlphaFoldDB" id="A0A831QJY5"/>
<gene>
    <name evidence="1" type="ORF">ENH87_01905</name>
</gene>
<name>A0A831QJY5_9FLAO</name>
<organism evidence="1">
    <name type="scientific">Pricia antarctica</name>
    <dbReference type="NCBI Taxonomy" id="641691"/>
    <lineage>
        <taxon>Bacteria</taxon>
        <taxon>Pseudomonadati</taxon>
        <taxon>Bacteroidota</taxon>
        <taxon>Flavobacteriia</taxon>
        <taxon>Flavobacteriales</taxon>
        <taxon>Flavobacteriaceae</taxon>
        <taxon>Pricia</taxon>
    </lineage>
</organism>
<dbReference type="Proteomes" id="UP000886191">
    <property type="component" value="Unassembled WGS sequence"/>
</dbReference>
<comment type="caution">
    <text evidence="1">The sequence shown here is derived from an EMBL/GenBank/DDBJ whole genome shotgun (WGS) entry which is preliminary data.</text>
</comment>